<keyword evidence="3" id="KW-1185">Reference proteome</keyword>
<dbReference type="Proteomes" id="UP001501729">
    <property type="component" value="Unassembled WGS sequence"/>
</dbReference>
<organism evidence="2 3">
    <name type="scientific">Haladaptatus pallidirubidus</name>
    <dbReference type="NCBI Taxonomy" id="1008152"/>
    <lineage>
        <taxon>Archaea</taxon>
        <taxon>Methanobacteriati</taxon>
        <taxon>Methanobacteriota</taxon>
        <taxon>Stenosarchaea group</taxon>
        <taxon>Halobacteria</taxon>
        <taxon>Halobacteriales</taxon>
        <taxon>Haladaptataceae</taxon>
        <taxon>Haladaptatus</taxon>
    </lineage>
</organism>
<gene>
    <name evidence="2" type="ORF">GCM10025751_37240</name>
</gene>
<sequence length="183" mass="19503">MFGKNDVRVIPDGGNNGERGADDGTEATGSGDTDYTTGDGYRFRLGGLSLDLSGVEADIDGLTLGLDAIELRIPKTGKSNADGPSSQLRGVQKLTPRNDRSGGFGARVGAFVGRVVGGLVKRFADYGLRLLLNEIRSHLSKFEREDESTTEPSAEDEFGGATTDSKSSVEDLIEQLERAMEDE</sequence>
<evidence type="ECO:0008006" key="4">
    <source>
        <dbReference type="Google" id="ProtNLM"/>
    </source>
</evidence>
<feature type="compositionally biased region" description="Polar residues" evidence="1">
    <location>
        <begin position="77"/>
        <end position="89"/>
    </location>
</feature>
<dbReference type="RefSeq" id="WP_227774145.1">
    <property type="nucleotide sequence ID" value="NZ_BAABKX010000015.1"/>
</dbReference>
<reference evidence="2 3" key="1">
    <citation type="journal article" date="2019" name="Int. J. Syst. Evol. Microbiol.">
        <title>The Global Catalogue of Microorganisms (GCM) 10K type strain sequencing project: providing services to taxonomists for standard genome sequencing and annotation.</title>
        <authorList>
            <consortium name="The Broad Institute Genomics Platform"/>
            <consortium name="The Broad Institute Genome Sequencing Center for Infectious Disease"/>
            <person name="Wu L."/>
            <person name="Ma J."/>
        </authorList>
    </citation>
    <scope>NUCLEOTIDE SEQUENCE [LARGE SCALE GENOMIC DNA]</scope>
    <source>
        <strain evidence="2 3">JCM 17504</strain>
    </source>
</reference>
<feature type="compositionally biased region" description="Acidic residues" evidence="1">
    <location>
        <begin position="145"/>
        <end position="158"/>
    </location>
</feature>
<dbReference type="AlphaFoldDB" id="A0AAV3UL42"/>
<evidence type="ECO:0000313" key="3">
    <source>
        <dbReference type="Proteomes" id="UP001501729"/>
    </source>
</evidence>
<dbReference type="GeneID" id="68614411"/>
<evidence type="ECO:0000313" key="2">
    <source>
        <dbReference type="EMBL" id="GAA5056439.1"/>
    </source>
</evidence>
<evidence type="ECO:0000256" key="1">
    <source>
        <dbReference type="SAM" id="MobiDB-lite"/>
    </source>
</evidence>
<dbReference type="EMBL" id="BAABKX010000015">
    <property type="protein sequence ID" value="GAA5056439.1"/>
    <property type="molecule type" value="Genomic_DNA"/>
</dbReference>
<feature type="region of interest" description="Disordered" evidence="1">
    <location>
        <begin position="141"/>
        <end position="168"/>
    </location>
</feature>
<feature type="region of interest" description="Disordered" evidence="1">
    <location>
        <begin position="75"/>
        <end position="99"/>
    </location>
</feature>
<name>A0AAV3UL42_9EURY</name>
<feature type="region of interest" description="Disordered" evidence="1">
    <location>
        <begin position="1"/>
        <end position="36"/>
    </location>
</feature>
<proteinExistence type="predicted"/>
<protein>
    <recommendedName>
        <fullName evidence="4">Carbon monoxide dehydrogenase subunit G</fullName>
    </recommendedName>
</protein>
<accession>A0AAV3UL42</accession>
<comment type="caution">
    <text evidence="2">The sequence shown here is derived from an EMBL/GenBank/DDBJ whole genome shotgun (WGS) entry which is preliminary data.</text>
</comment>